<dbReference type="OrthoDB" id="8954335at2759"/>
<evidence type="ECO:0000256" key="4">
    <source>
        <dbReference type="SAM" id="MobiDB-lite"/>
    </source>
</evidence>
<feature type="region of interest" description="Disordered" evidence="4">
    <location>
        <begin position="121"/>
        <end position="140"/>
    </location>
</feature>
<evidence type="ECO:0000313" key="6">
    <source>
        <dbReference type="EMBL" id="KAF5889114.1"/>
    </source>
</evidence>
<dbReference type="InterPro" id="IPR006703">
    <property type="entry name" value="G_AIG1"/>
</dbReference>
<dbReference type="PANTHER" id="PTHR10903">
    <property type="entry name" value="GTPASE, IMAP FAMILY MEMBER-RELATED"/>
    <property type="match status" value="1"/>
</dbReference>
<keyword evidence="2" id="KW-0547">Nucleotide-binding</keyword>
<feature type="domain" description="AIG1-type G" evidence="5">
    <location>
        <begin position="182"/>
        <end position="329"/>
    </location>
</feature>
<organism evidence="6 7">
    <name type="scientific">Clarias magur</name>
    <name type="common">Asian catfish</name>
    <name type="synonym">Macropteronotus magur</name>
    <dbReference type="NCBI Taxonomy" id="1594786"/>
    <lineage>
        <taxon>Eukaryota</taxon>
        <taxon>Metazoa</taxon>
        <taxon>Chordata</taxon>
        <taxon>Craniata</taxon>
        <taxon>Vertebrata</taxon>
        <taxon>Euteleostomi</taxon>
        <taxon>Actinopterygii</taxon>
        <taxon>Neopterygii</taxon>
        <taxon>Teleostei</taxon>
        <taxon>Ostariophysi</taxon>
        <taxon>Siluriformes</taxon>
        <taxon>Clariidae</taxon>
        <taxon>Clarias</taxon>
    </lineage>
</organism>
<evidence type="ECO:0000256" key="3">
    <source>
        <dbReference type="ARBA" id="ARBA00023134"/>
    </source>
</evidence>
<evidence type="ECO:0000256" key="1">
    <source>
        <dbReference type="ARBA" id="ARBA00008535"/>
    </source>
</evidence>
<dbReference type="EMBL" id="QNUK01000863">
    <property type="protein sequence ID" value="KAF5889114.1"/>
    <property type="molecule type" value="Genomic_DNA"/>
</dbReference>
<dbReference type="Gene3D" id="3.40.50.300">
    <property type="entry name" value="P-loop containing nucleotide triphosphate hydrolases"/>
    <property type="match status" value="1"/>
</dbReference>
<dbReference type="AlphaFoldDB" id="A0A8J4TDB6"/>
<evidence type="ECO:0000313" key="7">
    <source>
        <dbReference type="Proteomes" id="UP000727407"/>
    </source>
</evidence>
<gene>
    <name evidence="6" type="ORF">DAT39_021184</name>
</gene>
<protein>
    <submittedName>
        <fullName evidence="6">Interferon-induced very large GTPase 1-like protein</fullName>
    </submittedName>
</protein>
<keyword evidence="3" id="KW-0342">GTP-binding</keyword>
<keyword evidence="7" id="KW-1185">Reference proteome</keyword>
<dbReference type="Proteomes" id="UP000727407">
    <property type="component" value="Unassembled WGS sequence"/>
</dbReference>
<dbReference type="InterPro" id="IPR045058">
    <property type="entry name" value="GIMA/IAN/Toc"/>
</dbReference>
<dbReference type="InterPro" id="IPR027417">
    <property type="entry name" value="P-loop_NTPase"/>
</dbReference>
<name>A0A8J4TDB6_CLAMG</name>
<comment type="similarity">
    <text evidence="1">Belongs to the TRAFAC class TrmE-Era-EngA-EngB-Septin-like GTPase superfamily. AIG1/Toc34/Toc159-like paraseptin GTPase family. IAN subfamily.</text>
</comment>
<evidence type="ECO:0000256" key="2">
    <source>
        <dbReference type="ARBA" id="ARBA00022741"/>
    </source>
</evidence>
<accession>A0A8J4TDB6</accession>
<sequence length="414" mass="46683">GTKHTLKTAKENEIMMDLDPEDEMDTQPLTEELSDTEEITNCNRHEHTDETITSVKPQMTSGHYQDNEDTKKNTLTFQAEMLGDESGQHGETEIKNSVGVIYPEMSTVAAAHSIADGSLGNIKADTEPSQGDHVGDTDDSDSSSFTVVLFGNVSAVHLGEENILLGAEHVPPDQAHHPRKIKVSGRGLSVVNILDLHEDDLYLDHVNRITPQLVTENNIHAFIFVLKLGQFTDDDKLGLEWLEKKFGENILSFVIILFTYETEEECDTIIDDLKNNTVLEQLTKKCQGRYCTCSMSMNKHSEISTVLNKIDQLICENNQCSYTAEIYNTGLKFRDDVQGRMRQKDIRQEDPLFQDASKHNSEIKIEITDDYSKTTRDAFEQSKADEHDGITQELISIQKDDHSTHLHQVTEKSL</sequence>
<evidence type="ECO:0000259" key="5">
    <source>
        <dbReference type="Pfam" id="PF04548"/>
    </source>
</evidence>
<proteinExistence type="inferred from homology"/>
<dbReference type="GO" id="GO:0005525">
    <property type="term" value="F:GTP binding"/>
    <property type="evidence" value="ECO:0007669"/>
    <property type="project" value="UniProtKB-KW"/>
</dbReference>
<feature type="non-terminal residue" evidence="6">
    <location>
        <position position="414"/>
    </location>
</feature>
<feature type="non-terminal residue" evidence="6">
    <location>
        <position position="1"/>
    </location>
</feature>
<comment type="caution">
    <text evidence="6">The sequence shown here is derived from an EMBL/GenBank/DDBJ whole genome shotgun (WGS) entry which is preliminary data.</text>
</comment>
<dbReference type="PANTHER" id="PTHR10903:SF184">
    <property type="entry name" value="GTP-BINDING PROTEIN A"/>
    <property type="match status" value="1"/>
</dbReference>
<dbReference type="Pfam" id="PF04548">
    <property type="entry name" value="AIG1"/>
    <property type="match status" value="1"/>
</dbReference>
<reference evidence="6" key="1">
    <citation type="submission" date="2020-07" db="EMBL/GenBank/DDBJ databases">
        <title>Clarias magur genome sequencing, assembly and annotation.</title>
        <authorList>
            <person name="Kushwaha B."/>
            <person name="Kumar R."/>
            <person name="Das P."/>
            <person name="Joshi C.G."/>
            <person name="Kumar D."/>
            <person name="Nagpure N.S."/>
            <person name="Pandey M."/>
            <person name="Agarwal S."/>
            <person name="Srivastava S."/>
            <person name="Singh M."/>
            <person name="Sahoo L."/>
            <person name="Jayasankar P."/>
            <person name="Meher P.K."/>
            <person name="Koringa P.G."/>
            <person name="Iquebal M.A."/>
            <person name="Das S.P."/>
            <person name="Bit A."/>
            <person name="Patnaik S."/>
            <person name="Patel N."/>
            <person name="Shah T.M."/>
            <person name="Hinsu A."/>
            <person name="Jena J.K."/>
        </authorList>
    </citation>
    <scope>NUCLEOTIDE SEQUENCE</scope>
    <source>
        <strain evidence="6">CIFAMagur01</strain>
        <tissue evidence="6">Testis</tissue>
    </source>
</reference>